<dbReference type="EMBL" id="CP051680">
    <property type="protein sequence ID" value="QJD86898.1"/>
    <property type="molecule type" value="Genomic_DNA"/>
</dbReference>
<dbReference type="InterPro" id="IPR051450">
    <property type="entry name" value="Gfo/Idh/MocA_Oxidoreductases"/>
</dbReference>
<dbReference type="Pfam" id="PF01408">
    <property type="entry name" value="GFO_IDH_MocA"/>
    <property type="match status" value="1"/>
</dbReference>
<dbReference type="KEGG" id="cheb:HH215_29485"/>
<dbReference type="RefSeq" id="WP_169283144.1">
    <property type="nucleotide sequence ID" value="NZ_CP051680.1"/>
</dbReference>
<sequence length="328" mass="35637">MSEKELRVAVIGAGAIAGNHFEAIQATAGLRACAVADIDQDRADELAGRYGINSYQDYRELIERERPDVVAIALPHYLHKEAAIFAAGFGCHLMLEKPMALSVSECDEIIRAAVAANIRMLIGHTQHYMADNLHAKRILRSGDLGRLVMIHDVRHMNYYRPSRPDWFLEKAKSGGGVLANLGTHSIDKIQWLTGSAVRKVNASISHYGNRGDVEGGGMVYLELANGVPATVVQSGYIGAARNETEIICTKGMLKLITGDSLWISRGGPYERLEVPETATPFELQYADLLEAIRTGSESGCPASYGREVIAVLEAVYRSAASGTVQLVL</sequence>
<evidence type="ECO:0000313" key="3">
    <source>
        <dbReference type="EMBL" id="QJD86898.1"/>
    </source>
</evidence>
<evidence type="ECO:0000259" key="2">
    <source>
        <dbReference type="Pfam" id="PF22725"/>
    </source>
</evidence>
<dbReference type="GO" id="GO:0000166">
    <property type="term" value="F:nucleotide binding"/>
    <property type="evidence" value="ECO:0007669"/>
    <property type="project" value="InterPro"/>
</dbReference>
<dbReference type="SUPFAM" id="SSF55347">
    <property type="entry name" value="Glyceraldehyde-3-phosphate dehydrogenase-like, C-terminal domain"/>
    <property type="match status" value="1"/>
</dbReference>
<feature type="domain" description="GFO/IDH/MocA-like oxidoreductase" evidence="2">
    <location>
        <begin position="134"/>
        <end position="253"/>
    </location>
</feature>
<dbReference type="PANTHER" id="PTHR43377:SF1">
    <property type="entry name" value="BILIVERDIN REDUCTASE A"/>
    <property type="match status" value="1"/>
</dbReference>
<keyword evidence="4" id="KW-1185">Reference proteome</keyword>
<reference evidence="3 4" key="1">
    <citation type="submission" date="2020-04" db="EMBL/GenBank/DDBJ databases">
        <title>Genome sequencing of novel species.</title>
        <authorList>
            <person name="Heo J."/>
            <person name="Kim S.-J."/>
            <person name="Kim J.-S."/>
            <person name="Hong S.-B."/>
            <person name="Kwon S.-W."/>
        </authorList>
    </citation>
    <scope>NUCLEOTIDE SEQUENCE [LARGE SCALE GENOMIC DNA]</scope>
    <source>
        <strain evidence="3 4">MFER-1</strain>
    </source>
</reference>
<dbReference type="Gene3D" id="3.40.50.720">
    <property type="entry name" value="NAD(P)-binding Rossmann-like Domain"/>
    <property type="match status" value="1"/>
</dbReference>
<evidence type="ECO:0000259" key="1">
    <source>
        <dbReference type="Pfam" id="PF01408"/>
    </source>
</evidence>
<gene>
    <name evidence="3" type="ORF">HH215_29485</name>
</gene>
<dbReference type="InterPro" id="IPR000683">
    <property type="entry name" value="Gfo/Idh/MocA-like_OxRdtase_N"/>
</dbReference>
<protein>
    <submittedName>
        <fullName evidence="3">Gfo/Idh/MocA family oxidoreductase</fullName>
    </submittedName>
</protein>
<dbReference type="PANTHER" id="PTHR43377">
    <property type="entry name" value="BILIVERDIN REDUCTASE A"/>
    <property type="match status" value="1"/>
</dbReference>
<evidence type="ECO:0000313" key="4">
    <source>
        <dbReference type="Proteomes" id="UP000502248"/>
    </source>
</evidence>
<organism evidence="3 4">
    <name type="scientific">Cohnella herbarum</name>
    <dbReference type="NCBI Taxonomy" id="2728023"/>
    <lineage>
        <taxon>Bacteria</taxon>
        <taxon>Bacillati</taxon>
        <taxon>Bacillota</taxon>
        <taxon>Bacilli</taxon>
        <taxon>Bacillales</taxon>
        <taxon>Paenibacillaceae</taxon>
        <taxon>Cohnella</taxon>
    </lineage>
</organism>
<dbReference type="InterPro" id="IPR055170">
    <property type="entry name" value="GFO_IDH_MocA-like_dom"/>
</dbReference>
<dbReference type="Gene3D" id="3.30.360.10">
    <property type="entry name" value="Dihydrodipicolinate Reductase, domain 2"/>
    <property type="match status" value="1"/>
</dbReference>
<dbReference type="InterPro" id="IPR036291">
    <property type="entry name" value="NAD(P)-bd_dom_sf"/>
</dbReference>
<proteinExistence type="predicted"/>
<dbReference type="AlphaFoldDB" id="A0A7Z2VP41"/>
<dbReference type="SUPFAM" id="SSF51735">
    <property type="entry name" value="NAD(P)-binding Rossmann-fold domains"/>
    <property type="match status" value="1"/>
</dbReference>
<accession>A0A7Z2VP41</accession>
<dbReference type="Pfam" id="PF22725">
    <property type="entry name" value="GFO_IDH_MocA_C3"/>
    <property type="match status" value="1"/>
</dbReference>
<dbReference type="Proteomes" id="UP000502248">
    <property type="component" value="Chromosome"/>
</dbReference>
<name>A0A7Z2VP41_9BACL</name>
<feature type="domain" description="Gfo/Idh/MocA-like oxidoreductase N-terminal" evidence="1">
    <location>
        <begin position="6"/>
        <end position="123"/>
    </location>
</feature>